<keyword evidence="2" id="KW-1185">Reference proteome</keyword>
<sequence length="126" mass="14204">MQTSEDDHSLLWIAWRHFKQGTVEEIFDPNLMLNDDTSSSMKKEIKSVIHTGFLCTQEVPSLRPTMSMTLQMLSKNIEPLPSPSNPPCIPESDTETNEFGQIPALRHRVNNPASLPTVTHSSFSPR</sequence>
<proteinExistence type="predicted"/>
<evidence type="ECO:0000313" key="2">
    <source>
        <dbReference type="Proteomes" id="UP001055811"/>
    </source>
</evidence>
<reference evidence="1 2" key="2">
    <citation type="journal article" date="2022" name="Mol. Ecol. Resour.">
        <title>The genomes of chicory, endive, great burdock and yacon provide insights into Asteraceae paleo-polyploidization history and plant inulin production.</title>
        <authorList>
            <person name="Fan W."/>
            <person name="Wang S."/>
            <person name="Wang H."/>
            <person name="Wang A."/>
            <person name="Jiang F."/>
            <person name="Liu H."/>
            <person name="Zhao H."/>
            <person name="Xu D."/>
            <person name="Zhang Y."/>
        </authorList>
    </citation>
    <scope>NUCLEOTIDE SEQUENCE [LARGE SCALE GENOMIC DNA]</scope>
    <source>
        <strain evidence="2">cv. Punajuju</strain>
        <tissue evidence="1">Leaves</tissue>
    </source>
</reference>
<comment type="caution">
    <text evidence="1">The sequence shown here is derived from an EMBL/GenBank/DDBJ whole genome shotgun (WGS) entry which is preliminary data.</text>
</comment>
<protein>
    <submittedName>
        <fullName evidence="1">Uncharacterized protein</fullName>
    </submittedName>
</protein>
<reference evidence="2" key="1">
    <citation type="journal article" date="2022" name="Mol. Ecol. Resour.">
        <title>The genomes of chicory, endive, great burdock and yacon provide insights into Asteraceae palaeo-polyploidization history and plant inulin production.</title>
        <authorList>
            <person name="Fan W."/>
            <person name="Wang S."/>
            <person name="Wang H."/>
            <person name="Wang A."/>
            <person name="Jiang F."/>
            <person name="Liu H."/>
            <person name="Zhao H."/>
            <person name="Xu D."/>
            <person name="Zhang Y."/>
        </authorList>
    </citation>
    <scope>NUCLEOTIDE SEQUENCE [LARGE SCALE GENOMIC DNA]</scope>
    <source>
        <strain evidence="2">cv. Punajuju</strain>
    </source>
</reference>
<accession>A0ACB8ZL87</accession>
<evidence type="ECO:0000313" key="1">
    <source>
        <dbReference type="EMBL" id="KAI3698496.1"/>
    </source>
</evidence>
<organism evidence="1 2">
    <name type="scientific">Cichorium intybus</name>
    <name type="common">Chicory</name>
    <dbReference type="NCBI Taxonomy" id="13427"/>
    <lineage>
        <taxon>Eukaryota</taxon>
        <taxon>Viridiplantae</taxon>
        <taxon>Streptophyta</taxon>
        <taxon>Embryophyta</taxon>
        <taxon>Tracheophyta</taxon>
        <taxon>Spermatophyta</taxon>
        <taxon>Magnoliopsida</taxon>
        <taxon>eudicotyledons</taxon>
        <taxon>Gunneridae</taxon>
        <taxon>Pentapetalae</taxon>
        <taxon>asterids</taxon>
        <taxon>campanulids</taxon>
        <taxon>Asterales</taxon>
        <taxon>Asteraceae</taxon>
        <taxon>Cichorioideae</taxon>
        <taxon>Cichorieae</taxon>
        <taxon>Cichoriinae</taxon>
        <taxon>Cichorium</taxon>
    </lineage>
</organism>
<dbReference type="EMBL" id="CM042016">
    <property type="protein sequence ID" value="KAI3698496.1"/>
    <property type="molecule type" value="Genomic_DNA"/>
</dbReference>
<dbReference type="Proteomes" id="UP001055811">
    <property type="component" value="Linkage Group LG08"/>
</dbReference>
<name>A0ACB8ZL87_CICIN</name>
<gene>
    <name evidence="1" type="ORF">L2E82_42087</name>
</gene>